<dbReference type="InterPro" id="IPR011990">
    <property type="entry name" value="TPR-like_helical_dom_sf"/>
</dbReference>
<gene>
    <name evidence="1" type="ORF">EZS27_044362</name>
</gene>
<evidence type="ECO:0000313" key="1">
    <source>
        <dbReference type="EMBL" id="KAA6303994.1"/>
    </source>
</evidence>
<proteinExistence type="predicted"/>
<accession>A0A5J4P646</accession>
<organism evidence="1">
    <name type="scientific">termite gut metagenome</name>
    <dbReference type="NCBI Taxonomy" id="433724"/>
    <lineage>
        <taxon>unclassified sequences</taxon>
        <taxon>metagenomes</taxon>
        <taxon>organismal metagenomes</taxon>
    </lineage>
</organism>
<sequence length="83" mass="9130">IDHGIPRSTFEETLQYIADELNIVKDQLPEVQDGSEYGRVTNGAALGLLTKLYFFAASPLYNGGNTGTGNERLLNGYDDYQIS</sequence>
<dbReference type="SUPFAM" id="SSF48452">
    <property type="entry name" value="TPR-like"/>
    <property type="match status" value="1"/>
</dbReference>
<feature type="non-terminal residue" evidence="1">
    <location>
        <position position="1"/>
    </location>
</feature>
<protein>
    <submittedName>
        <fullName evidence="1">RagB/SusD family nutrient uptake outer membrane protein</fullName>
    </submittedName>
</protein>
<dbReference type="Gene3D" id="1.25.40.390">
    <property type="match status" value="1"/>
</dbReference>
<dbReference type="EMBL" id="SNRY01011881">
    <property type="protein sequence ID" value="KAA6303994.1"/>
    <property type="molecule type" value="Genomic_DNA"/>
</dbReference>
<comment type="caution">
    <text evidence="1">The sequence shown here is derived from an EMBL/GenBank/DDBJ whole genome shotgun (WGS) entry which is preliminary data.</text>
</comment>
<reference evidence="1" key="1">
    <citation type="submission" date="2019-03" db="EMBL/GenBank/DDBJ databases">
        <title>Single cell metagenomics reveals metabolic interactions within the superorganism composed of flagellate Streblomastix strix and complex community of Bacteroidetes bacteria on its surface.</title>
        <authorList>
            <person name="Treitli S.C."/>
            <person name="Kolisko M."/>
            <person name="Husnik F."/>
            <person name="Keeling P."/>
            <person name="Hampl V."/>
        </authorList>
    </citation>
    <scope>NUCLEOTIDE SEQUENCE</scope>
    <source>
        <strain evidence="1">STM</strain>
    </source>
</reference>
<dbReference type="AlphaFoldDB" id="A0A5J4P646"/>
<name>A0A5J4P646_9ZZZZ</name>